<sequence length="139" mass="14964">MSLSLCPGEVHALAGENGAGKSTLIKMLAGVHRPDRGQLLLDGEPVVFHGPADARDAGIAVIYQEPALFPDLSIAENIFMGRQPRRVLGRIDRRAVHAATEWLATGPSVLVVDEPTRGIDVVLGKPTVFDRGNIDKFDF</sequence>
<dbReference type="InterPro" id="IPR003439">
    <property type="entry name" value="ABC_transporter-like_ATP-bd"/>
</dbReference>
<proteinExistence type="predicted"/>
<dbReference type="Pfam" id="PF00005">
    <property type="entry name" value="ABC_tran"/>
    <property type="match status" value="1"/>
</dbReference>
<evidence type="ECO:0000256" key="1">
    <source>
        <dbReference type="ARBA" id="ARBA00022448"/>
    </source>
</evidence>
<keyword evidence="2" id="KW-1003">Cell membrane</keyword>
<organism evidence="8 9">
    <name type="scientific">Streptomyces atratus</name>
    <dbReference type="NCBI Taxonomy" id="1893"/>
    <lineage>
        <taxon>Bacteria</taxon>
        <taxon>Bacillati</taxon>
        <taxon>Actinomycetota</taxon>
        <taxon>Actinomycetes</taxon>
        <taxon>Kitasatosporales</taxon>
        <taxon>Streptomycetaceae</taxon>
        <taxon>Streptomyces</taxon>
    </lineage>
</organism>
<dbReference type="EMBL" id="FPJO01000030">
    <property type="protein sequence ID" value="SFY42352.1"/>
    <property type="molecule type" value="Genomic_DNA"/>
</dbReference>
<evidence type="ECO:0000313" key="8">
    <source>
        <dbReference type="EMBL" id="SFY42352.1"/>
    </source>
</evidence>
<keyword evidence="5" id="KW-1278">Translocase</keyword>
<evidence type="ECO:0000256" key="2">
    <source>
        <dbReference type="ARBA" id="ARBA00022475"/>
    </source>
</evidence>
<feature type="domain" description="ABC transporter" evidence="7">
    <location>
        <begin position="1"/>
        <end position="101"/>
    </location>
</feature>
<keyword evidence="6" id="KW-0472">Membrane</keyword>
<evidence type="ECO:0000256" key="6">
    <source>
        <dbReference type="ARBA" id="ARBA00023136"/>
    </source>
</evidence>
<evidence type="ECO:0000256" key="4">
    <source>
        <dbReference type="ARBA" id="ARBA00022840"/>
    </source>
</evidence>
<gene>
    <name evidence="8" type="ORF">SAMN02787144_103018</name>
</gene>
<keyword evidence="3" id="KW-0547">Nucleotide-binding</keyword>
<evidence type="ECO:0000259" key="7">
    <source>
        <dbReference type="Pfam" id="PF00005"/>
    </source>
</evidence>
<dbReference type="GO" id="GO:0016887">
    <property type="term" value="F:ATP hydrolysis activity"/>
    <property type="evidence" value="ECO:0007669"/>
    <property type="project" value="InterPro"/>
</dbReference>
<evidence type="ECO:0000256" key="5">
    <source>
        <dbReference type="ARBA" id="ARBA00022967"/>
    </source>
</evidence>
<reference evidence="8 9" key="1">
    <citation type="submission" date="2016-11" db="EMBL/GenBank/DDBJ databases">
        <authorList>
            <person name="Jaros S."/>
            <person name="Januszkiewicz K."/>
            <person name="Wedrychowicz H."/>
        </authorList>
    </citation>
    <scope>NUCLEOTIDE SEQUENCE [LARGE SCALE GENOMIC DNA]</scope>
    <source>
        <strain evidence="8 9">OK807</strain>
    </source>
</reference>
<name>A0A1K2F5A5_STRAR</name>
<dbReference type="Proteomes" id="UP000181909">
    <property type="component" value="Unassembled WGS sequence"/>
</dbReference>
<dbReference type="InterPro" id="IPR050107">
    <property type="entry name" value="ABC_carbohydrate_import_ATPase"/>
</dbReference>
<accession>A0A1K2F5A5</accession>
<keyword evidence="1" id="KW-0813">Transport</keyword>
<dbReference type="AlphaFoldDB" id="A0A1K2F5A5"/>
<keyword evidence="4" id="KW-0067">ATP-binding</keyword>
<dbReference type="InterPro" id="IPR027417">
    <property type="entry name" value="P-loop_NTPase"/>
</dbReference>
<evidence type="ECO:0000313" key="9">
    <source>
        <dbReference type="Proteomes" id="UP000181909"/>
    </source>
</evidence>
<dbReference type="GO" id="GO:0005524">
    <property type="term" value="F:ATP binding"/>
    <property type="evidence" value="ECO:0007669"/>
    <property type="project" value="UniProtKB-KW"/>
</dbReference>
<evidence type="ECO:0000256" key="3">
    <source>
        <dbReference type="ARBA" id="ARBA00022741"/>
    </source>
</evidence>
<dbReference type="Gene3D" id="3.40.50.300">
    <property type="entry name" value="P-loop containing nucleotide triphosphate hydrolases"/>
    <property type="match status" value="1"/>
</dbReference>
<dbReference type="PANTHER" id="PTHR43790">
    <property type="entry name" value="CARBOHYDRATE TRANSPORT ATP-BINDING PROTEIN MG119-RELATED"/>
    <property type="match status" value="1"/>
</dbReference>
<dbReference type="PANTHER" id="PTHR43790:SF3">
    <property type="entry name" value="D-ALLOSE IMPORT ATP-BINDING PROTEIN ALSA-RELATED"/>
    <property type="match status" value="1"/>
</dbReference>
<protein>
    <submittedName>
        <fullName evidence="8">ABC transporter</fullName>
    </submittedName>
</protein>
<dbReference type="SUPFAM" id="SSF52540">
    <property type="entry name" value="P-loop containing nucleoside triphosphate hydrolases"/>
    <property type="match status" value="1"/>
</dbReference>
<dbReference type="STRING" id="1893.SAMN02787144_103018"/>